<keyword evidence="1" id="KW-0433">Leucine-rich repeat</keyword>
<dbReference type="PANTHER" id="PTHR36766">
    <property type="entry name" value="PLANT BROAD-SPECTRUM MILDEW RESISTANCE PROTEIN RPW8"/>
    <property type="match status" value="1"/>
</dbReference>
<accession>A0ABQ8H2A5</accession>
<keyword evidence="11" id="KW-1185">Reference proteome</keyword>
<dbReference type="InterPro" id="IPR041118">
    <property type="entry name" value="Rx_N"/>
</dbReference>
<evidence type="ECO:0000256" key="3">
    <source>
        <dbReference type="ARBA" id="ARBA00022741"/>
    </source>
</evidence>
<organism evidence="10 11">
    <name type="scientific">Xanthoceras sorbifolium</name>
    <dbReference type="NCBI Taxonomy" id="99658"/>
    <lineage>
        <taxon>Eukaryota</taxon>
        <taxon>Viridiplantae</taxon>
        <taxon>Streptophyta</taxon>
        <taxon>Embryophyta</taxon>
        <taxon>Tracheophyta</taxon>
        <taxon>Spermatophyta</taxon>
        <taxon>Magnoliopsida</taxon>
        <taxon>eudicotyledons</taxon>
        <taxon>Gunneridae</taxon>
        <taxon>Pentapetalae</taxon>
        <taxon>rosids</taxon>
        <taxon>malvids</taxon>
        <taxon>Sapindales</taxon>
        <taxon>Sapindaceae</taxon>
        <taxon>Xanthoceroideae</taxon>
        <taxon>Xanthoceras</taxon>
    </lineage>
</organism>
<sequence length="1360" mass="153452">MTKIRFFPLDLGNALLSGFFQVFFDRLAPDQLPHFADDNEVRSELNMWRTTLAMIQAVLSDAEEKQLTNVAVKLWLDDLRDLVYDAEDILDEYATETFARKLKEEHQSIAARIISVISNFQFNSDMMSNIKGVTSRLEKLSEQRNKLGLERIAGGTSTAVWQRPSTTCLPTEPAVFGRDEDKAKLIEMVLKDEPSDGANFRVISIVGMAGVGKTTLAQQVYHDMAMTRFYPKVWVCASHDFEVFRMSKAILESINHSSCDLKDLNEVQVQLKMRLAGRRFMLVVDDVWSKNYDLWETLKSPFITGAPGSRIIVTTRSKDVALTMGSYEYYDLKLLSKDHCWSVFARHAFESRRIDAHSNLELVRDQVVKKCGGLPLAARTLGGLLRSKQGNNEWEDILNSKIWDLPEEKGLVLPSPNNKQLEDIGREYFRSLLSMSIFQQSTGDASKFVMHNLVNDLAEWVSAETSFRLDDDLGAKKQLKRFQSARHSSYSCRRFNHKDKFEVFNGVDHLRTFLPIITHNLDCYISNGVLDDLFSKLKKLRVLSLRKYYITKLPDSITKLSYLRYLNLADTEIRSLPDDIICLFNLQILILRNCARLLKLPPYVGTLINLRHVDISGARLISEMPQGMQKLKLLQKLSNFIVGKQSGSSLQDLKDLKFLGGELCISELQNESVLQYLKEAVLSDKKNLEVLILDWGSVVDNSRDEKKEKNILDKLRPHTNLLKLTVKYYHGREFPSWVGDPSFANMTVLRLEECKNCTSLPPLGLLSSLKELKISRMTSLQRIDSAFYGEGCSRPFQSLETLCLEDLQEWEVWDSIDDNEHVEIFHRLHELSIINCPKLLGNLPQNLPSLKKLVIQKCENLVVSFSRTLMPCELELDKCREMVYTNADEDDSSSVKSMSLSNISGCESYFRQMIGRVEHLKVKNCSDLTSFPEVRFLSSLTAVDIEDCDGLASLQTVMIHSTCLGSLKIQGCKSLSFIVRGQLPFSLKRLEICNCENLRCLLELDTGNHLQNVNHINHINASLLEHLLISDCQSLATLVSEGQLPETLRHLKVSKCSELTAFSLGGQLPASLERLSIDNCPITTLSSTGDLPASLQHLDIKFCSNLETLSSGQLPAGLRHLEVNSCSKLVSIPEDLHNLNSLHEIKICNCQHLVRFPQGGIPIPNLANLSIDSCRSLKAISMQSLSSLQELKVSRCPGILPLRYEDFPTNLTSLKIGGCLNIYAPLFKFGLHWLTSLKKLEIVNCPDATTFPEAETGMMLPTTLNHLKLADFKAFRWLSPGGFRNLTSLESLCISDCPMLVSLDDEDLPSSLLELHISKCGKLKQRPGGVGGRDWSKLTEIPYVSIDNNCIHDPDVADSF</sequence>
<dbReference type="EMBL" id="JAFEMO010000015">
    <property type="protein sequence ID" value="KAH7544308.1"/>
    <property type="molecule type" value="Genomic_DNA"/>
</dbReference>
<evidence type="ECO:0000259" key="9">
    <source>
        <dbReference type="Pfam" id="PF25019"/>
    </source>
</evidence>
<dbReference type="Pfam" id="PF00931">
    <property type="entry name" value="NB-ARC"/>
    <property type="match status" value="1"/>
</dbReference>
<feature type="domain" description="NB-ARC" evidence="6">
    <location>
        <begin position="183"/>
        <end position="351"/>
    </location>
</feature>
<dbReference type="InterPro" id="IPR038005">
    <property type="entry name" value="RX-like_CC"/>
</dbReference>
<keyword evidence="3" id="KW-0547">Nucleotide-binding</keyword>
<dbReference type="PRINTS" id="PR00364">
    <property type="entry name" value="DISEASERSIST"/>
</dbReference>
<dbReference type="SUPFAM" id="SSF52047">
    <property type="entry name" value="RNI-like"/>
    <property type="match status" value="1"/>
</dbReference>
<keyword evidence="2" id="KW-0677">Repeat</keyword>
<dbReference type="Gene3D" id="3.40.50.300">
    <property type="entry name" value="P-loop containing nucleotide triphosphate hydrolases"/>
    <property type="match status" value="1"/>
</dbReference>
<dbReference type="InterPro" id="IPR058922">
    <property type="entry name" value="WHD_DRP"/>
</dbReference>
<gene>
    <name evidence="10" type="ORF">JRO89_XS15G0145800</name>
</gene>
<comment type="caution">
    <text evidence="10">The sequence shown here is derived from an EMBL/GenBank/DDBJ whole genome shotgun (WGS) entry which is preliminary data.</text>
</comment>
<dbReference type="InterPro" id="IPR056789">
    <property type="entry name" value="LRR_R13L1-DRL21"/>
</dbReference>
<feature type="domain" description="R13L1/DRL21-like LRR repeat region" evidence="9">
    <location>
        <begin position="650"/>
        <end position="777"/>
    </location>
</feature>
<dbReference type="Pfam" id="PF18052">
    <property type="entry name" value="Rx_N"/>
    <property type="match status" value="1"/>
</dbReference>
<keyword evidence="4" id="KW-0611">Plant defense</keyword>
<evidence type="ECO:0000256" key="4">
    <source>
        <dbReference type="ARBA" id="ARBA00022821"/>
    </source>
</evidence>
<reference evidence="10 11" key="1">
    <citation type="submission" date="2021-02" db="EMBL/GenBank/DDBJ databases">
        <title>Plant Genome Project.</title>
        <authorList>
            <person name="Zhang R.-G."/>
        </authorList>
    </citation>
    <scope>NUCLEOTIDE SEQUENCE [LARGE SCALE GENOMIC DNA]</scope>
    <source>
        <tissue evidence="10">Leaves</tissue>
    </source>
</reference>
<dbReference type="InterPro" id="IPR002182">
    <property type="entry name" value="NB-ARC"/>
</dbReference>
<evidence type="ECO:0000313" key="10">
    <source>
        <dbReference type="EMBL" id="KAH7544308.1"/>
    </source>
</evidence>
<dbReference type="InterPro" id="IPR032675">
    <property type="entry name" value="LRR_dom_sf"/>
</dbReference>
<evidence type="ECO:0000313" key="11">
    <source>
        <dbReference type="Proteomes" id="UP000827721"/>
    </source>
</evidence>
<dbReference type="SUPFAM" id="SSF52058">
    <property type="entry name" value="L domain-like"/>
    <property type="match status" value="2"/>
</dbReference>
<evidence type="ECO:0008006" key="12">
    <source>
        <dbReference type="Google" id="ProtNLM"/>
    </source>
</evidence>
<name>A0ABQ8H2A5_9ROSI</name>
<proteinExistence type="predicted"/>
<evidence type="ECO:0000256" key="1">
    <source>
        <dbReference type="ARBA" id="ARBA00022614"/>
    </source>
</evidence>
<feature type="domain" description="Disease resistance protein winged helix" evidence="8">
    <location>
        <begin position="409"/>
        <end position="458"/>
    </location>
</feature>
<dbReference type="Gene3D" id="1.20.5.4130">
    <property type="match status" value="1"/>
</dbReference>
<evidence type="ECO:0000256" key="2">
    <source>
        <dbReference type="ARBA" id="ARBA00022737"/>
    </source>
</evidence>
<dbReference type="Gene3D" id="1.10.8.430">
    <property type="entry name" value="Helical domain of apoptotic protease-activating factors"/>
    <property type="match status" value="1"/>
</dbReference>
<evidence type="ECO:0000259" key="6">
    <source>
        <dbReference type="Pfam" id="PF00931"/>
    </source>
</evidence>
<dbReference type="InterPro" id="IPR042197">
    <property type="entry name" value="Apaf_helical"/>
</dbReference>
<dbReference type="SUPFAM" id="SSF52540">
    <property type="entry name" value="P-loop containing nucleoside triphosphate hydrolases"/>
    <property type="match status" value="1"/>
</dbReference>
<evidence type="ECO:0000256" key="5">
    <source>
        <dbReference type="ARBA" id="ARBA00022840"/>
    </source>
</evidence>
<dbReference type="PANTHER" id="PTHR36766:SF51">
    <property type="entry name" value="DISEASE RESISTANCE RPP13-LIKE PROTEIN 1"/>
    <property type="match status" value="1"/>
</dbReference>
<dbReference type="InterPro" id="IPR027417">
    <property type="entry name" value="P-loop_NTPase"/>
</dbReference>
<feature type="domain" description="Disease resistance N-terminal" evidence="7">
    <location>
        <begin position="36"/>
        <end position="107"/>
    </location>
</feature>
<keyword evidence="5" id="KW-0067">ATP-binding</keyword>
<protein>
    <recommendedName>
        <fullName evidence="12">Disease resistance RPP13-like protein 1</fullName>
    </recommendedName>
</protein>
<evidence type="ECO:0000259" key="8">
    <source>
        <dbReference type="Pfam" id="PF23559"/>
    </source>
</evidence>
<dbReference type="Pfam" id="PF23559">
    <property type="entry name" value="WHD_DRP"/>
    <property type="match status" value="1"/>
</dbReference>
<dbReference type="Gene3D" id="3.80.10.10">
    <property type="entry name" value="Ribonuclease Inhibitor"/>
    <property type="match status" value="4"/>
</dbReference>
<evidence type="ECO:0000259" key="7">
    <source>
        <dbReference type="Pfam" id="PF18052"/>
    </source>
</evidence>
<dbReference type="Proteomes" id="UP000827721">
    <property type="component" value="Unassembled WGS sequence"/>
</dbReference>
<dbReference type="Pfam" id="PF25019">
    <property type="entry name" value="LRR_R13L1-DRL21"/>
    <property type="match status" value="1"/>
</dbReference>
<dbReference type="CDD" id="cd14798">
    <property type="entry name" value="RX-CC_like"/>
    <property type="match status" value="1"/>
</dbReference>